<feature type="signal peptide" evidence="2">
    <location>
        <begin position="1"/>
        <end position="28"/>
    </location>
</feature>
<dbReference type="InterPro" id="IPR046863">
    <property type="entry name" value="MbnP-like_dom"/>
</dbReference>
<gene>
    <name evidence="4" type="ORF">A176_005283</name>
</gene>
<feature type="domain" description="Copper-binding protein MbnP-like" evidence="3">
    <location>
        <begin position="133"/>
        <end position="336"/>
    </location>
</feature>
<feature type="chain" id="PRO_5005213096" description="Copper-binding protein MbnP-like domain-containing protein" evidence="2">
    <location>
        <begin position="29"/>
        <end position="369"/>
    </location>
</feature>
<keyword evidence="5" id="KW-1185">Reference proteome</keyword>
<evidence type="ECO:0000313" key="5">
    <source>
        <dbReference type="Proteomes" id="UP000009026"/>
    </source>
</evidence>
<protein>
    <recommendedName>
        <fullName evidence="3">Copper-binding protein MbnP-like domain-containing protein</fullName>
    </recommendedName>
</protein>
<feature type="coiled-coil region" evidence="1">
    <location>
        <begin position="46"/>
        <end position="134"/>
    </location>
</feature>
<evidence type="ECO:0000313" key="4">
    <source>
        <dbReference type="EMBL" id="AKQ68371.1"/>
    </source>
</evidence>
<accession>A0A0H4WY79</accession>
<organism evidence="4 5">
    <name type="scientific">Pseudomyxococcus hansupus</name>
    <dbReference type="NCBI Taxonomy" id="1297742"/>
    <lineage>
        <taxon>Bacteria</taxon>
        <taxon>Pseudomonadati</taxon>
        <taxon>Myxococcota</taxon>
        <taxon>Myxococcia</taxon>
        <taxon>Myxococcales</taxon>
        <taxon>Cystobacterineae</taxon>
        <taxon>Myxococcaceae</taxon>
        <taxon>Pseudomyxococcus</taxon>
    </lineage>
</organism>
<proteinExistence type="predicted"/>
<dbReference type="KEGG" id="mym:A176_005283"/>
<dbReference type="RefSeq" id="WP_002639237.1">
    <property type="nucleotide sequence ID" value="NZ_CP012109.1"/>
</dbReference>
<dbReference type="eggNOG" id="ENOG502ZA37">
    <property type="taxonomic scope" value="Bacteria"/>
</dbReference>
<keyword evidence="1" id="KW-0175">Coiled coil</keyword>
<evidence type="ECO:0000256" key="1">
    <source>
        <dbReference type="SAM" id="Coils"/>
    </source>
</evidence>
<dbReference type="Proteomes" id="UP000009026">
    <property type="component" value="Chromosome"/>
</dbReference>
<evidence type="ECO:0000259" key="3">
    <source>
        <dbReference type="Pfam" id="PF20243"/>
    </source>
</evidence>
<evidence type="ECO:0000256" key="2">
    <source>
        <dbReference type="SAM" id="SignalP"/>
    </source>
</evidence>
<dbReference type="Gene3D" id="6.10.140.920">
    <property type="match status" value="1"/>
</dbReference>
<dbReference type="AlphaFoldDB" id="A0A0H4WY79"/>
<dbReference type="EMBL" id="CP012109">
    <property type="protein sequence ID" value="AKQ68371.1"/>
    <property type="molecule type" value="Genomic_DNA"/>
</dbReference>
<dbReference type="OrthoDB" id="1422031at2"/>
<dbReference type="STRING" id="1297742.A176_005283"/>
<sequence>MPQNSVPSPLSRAACALLLASLSLGVLNACGDSGPADSPSLSAEERQQLEQRIADLEADVAQLQAQVAQQQQDQGRTAQENAALTAQVDTLRTQLAEARELLDSQDWDGVLVRLDEARGEVERLKALLLATEGRLSLVAALTFGDAPFALDQPFTTARGDTVQFSELRYWLTNVKLRKQDGTTVALANSYHLMDVLKEQAVEGTASPTVLPARRREQVDVTAVPAGTYTGIEFSVGVDPAYNDDMSRQSGELHVLTNMASISWMWFTSYIFTKTKGQYVTTDGGTAPFAWETGTNADYRTVSQTFAAPVTVNAQKQLTVRLRADVATLFSTLSPRVTPTINASDATSRSTLANAFQAMFSLGAVENPDR</sequence>
<dbReference type="Pfam" id="PF20243">
    <property type="entry name" value="MbnP"/>
    <property type="match status" value="1"/>
</dbReference>
<reference evidence="4 5" key="1">
    <citation type="journal article" date="2016" name="PLoS ONE">
        <title>Complete Genome Sequence and Comparative Genomics of a Novel Myxobacterium Myxococcus hansupus.</title>
        <authorList>
            <person name="Sharma G."/>
            <person name="Narwani T."/>
            <person name="Subramanian S."/>
        </authorList>
    </citation>
    <scope>NUCLEOTIDE SEQUENCE [LARGE SCALE GENOMIC DNA]</scope>
    <source>
        <strain evidence="5">mixupus</strain>
    </source>
</reference>
<dbReference type="PATRIC" id="fig|1297742.4.peg.5366"/>
<keyword evidence="2" id="KW-0732">Signal</keyword>
<name>A0A0H4WY79_9BACT</name>